<keyword evidence="3 6" id="KW-0378">Hydrolase</keyword>
<keyword evidence="10" id="KW-1185">Reference proteome</keyword>
<dbReference type="GO" id="GO:0004252">
    <property type="term" value="F:serine-type endopeptidase activity"/>
    <property type="evidence" value="ECO:0007669"/>
    <property type="project" value="UniProtKB-UniRule"/>
</dbReference>
<evidence type="ECO:0000256" key="5">
    <source>
        <dbReference type="PIRSR" id="PIRSR615500-1"/>
    </source>
</evidence>
<dbReference type="SUPFAM" id="SSF49464">
    <property type="entry name" value="Carboxypeptidase regulatory domain-like"/>
    <property type="match status" value="1"/>
</dbReference>
<dbReference type="Pfam" id="PF13620">
    <property type="entry name" value="CarboxypepD_reg"/>
    <property type="match status" value="2"/>
</dbReference>
<feature type="active site" description="Charge relay system" evidence="5 6">
    <location>
        <position position="193"/>
    </location>
</feature>
<keyword evidence="4 6" id="KW-0720">Serine protease</keyword>
<gene>
    <name evidence="9" type="ORF">EV384_2839</name>
</gene>
<dbReference type="OrthoDB" id="9813435at2"/>
<organism evidence="9 10">
    <name type="scientific">Micromonospora kangleipakensis</name>
    <dbReference type="NCBI Taxonomy" id="1077942"/>
    <lineage>
        <taxon>Bacteria</taxon>
        <taxon>Bacillati</taxon>
        <taxon>Actinomycetota</taxon>
        <taxon>Actinomycetes</taxon>
        <taxon>Micromonosporales</taxon>
        <taxon>Micromonosporaceae</taxon>
        <taxon>Micromonospora</taxon>
    </lineage>
</organism>
<evidence type="ECO:0000256" key="1">
    <source>
        <dbReference type="ARBA" id="ARBA00011073"/>
    </source>
</evidence>
<evidence type="ECO:0000256" key="2">
    <source>
        <dbReference type="ARBA" id="ARBA00022670"/>
    </source>
</evidence>
<dbReference type="Pfam" id="PF00082">
    <property type="entry name" value="Peptidase_S8"/>
    <property type="match status" value="1"/>
</dbReference>
<dbReference type="PROSITE" id="PS51892">
    <property type="entry name" value="SUBTILASE"/>
    <property type="match status" value="1"/>
</dbReference>
<dbReference type="GO" id="GO:0030246">
    <property type="term" value="F:carbohydrate binding"/>
    <property type="evidence" value="ECO:0007669"/>
    <property type="project" value="InterPro"/>
</dbReference>
<feature type="active site" description="Charge relay system" evidence="5 6">
    <location>
        <position position="411"/>
    </location>
</feature>
<feature type="domain" description="Peptidase S8/S53" evidence="8">
    <location>
        <begin position="184"/>
        <end position="452"/>
    </location>
</feature>
<evidence type="ECO:0000313" key="9">
    <source>
        <dbReference type="EMBL" id="RZU74382.1"/>
    </source>
</evidence>
<evidence type="ECO:0000313" key="10">
    <source>
        <dbReference type="Proteomes" id="UP000294114"/>
    </source>
</evidence>
<proteinExistence type="inferred from homology"/>
<dbReference type="PRINTS" id="PR00723">
    <property type="entry name" value="SUBTILISIN"/>
</dbReference>
<feature type="signal peptide" evidence="7">
    <location>
        <begin position="1"/>
        <end position="32"/>
    </location>
</feature>
<evidence type="ECO:0000259" key="8">
    <source>
        <dbReference type="Pfam" id="PF00082"/>
    </source>
</evidence>
<dbReference type="InterPro" id="IPR036852">
    <property type="entry name" value="Peptidase_S8/S53_dom_sf"/>
</dbReference>
<dbReference type="PROSITE" id="PS00138">
    <property type="entry name" value="SUBTILASE_SER"/>
    <property type="match status" value="1"/>
</dbReference>
<accession>A0A4Q8B9G5</accession>
<dbReference type="GO" id="GO:0006508">
    <property type="term" value="P:proteolysis"/>
    <property type="evidence" value="ECO:0007669"/>
    <property type="project" value="UniProtKB-KW"/>
</dbReference>
<evidence type="ECO:0000256" key="7">
    <source>
        <dbReference type="SAM" id="SignalP"/>
    </source>
</evidence>
<dbReference type="SUPFAM" id="SSF52743">
    <property type="entry name" value="Subtilisin-like"/>
    <property type="match status" value="1"/>
</dbReference>
<protein>
    <submittedName>
        <fullName evidence="9">Subtilisin family serine protease</fullName>
    </submittedName>
</protein>
<keyword evidence="2 6" id="KW-0645">Protease</keyword>
<dbReference type="AlphaFoldDB" id="A0A4Q8B9G5"/>
<dbReference type="SUPFAM" id="SSF49452">
    <property type="entry name" value="Starch-binding domain-like"/>
    <property type="match status" value="1"/>
</dbReference>
<dbReference type="InterPro" id="IPR000209">
    <property type="entry name" value="Peptidase_S8/S53_dom"/>
</dbReference>
<dbReference type="InterPro" id="IPR023828">
    <property type="entry name" value="Peptidase_S8_Ser-AS"/>
</dbReference>
<dbReference type="PANTHER" id="PTHR43399">
    <property type="entry name" value="SUBTILISIN-RELATED"/>
    <property type="match status" value="1"/>
</dbReference>
<keyword evidence="7" id="KW-0732">Signal</keyword>
<dbReference type="InterPro" id="IPR013784">
    <property type="entry name" value="Carb-bd-like_fold"/>
</dbReference>
<feature type="chain" id="PRO_5039588447" evidence="7">
    <location>
        <begin position="33"/>
        <end position="843"/>
    </location>
</feature>
<dbReference type="Proteomes" id="UP000294114">
    <property type="component" value="Unassembled WGS sequence"/>
</dbReference>
<comment type="similarity">
    <text evidence="1 6">Belongs to the peptidase S8 family.</text>
</comment>
<feature type="active site" description="Charge relay system" evidence="5 6">
    <location>
        <position position="241"/>
    </location>
</feature>
<sequence>MHLPRSSLRRAATAWAAVAVTVVGGLAVPAAAAAPRHNAIVDPGLAAAVGAGQEATFFVVVDGRTDLSGALRQRGKARKAAVFRALRAEATRDQSSLTRYLDQAKIGYESYWIANAVKVTGDRDLVERLAARPDVAALRQEQHYAISTVAMDPVTTTTTTTTDPEWGVKDIGADQVWSQYADRGEGVVVASIDSGVEFNHPALADNYRGNLGDGTYNHDYNWYDASGQCPDSSTPCDNNGHGTHTMGTIAGAGGIGVAPGATWIAAKGCEANYCSDTSLLNAGQWILAPTDHNGQNPRPDLAPDIVNNSWGGGNTTFYQDMIEAWNAAGIFEAFAAGNAGNGTTCSTTEAPGAQAPAYGVGAYDATGAIASFSGFGPSLVDGSMKPNIAAPGVNVRSAWPGSRYRAISGTSMATPHVAGAVALLWSAAPSLVGDIDATRAVLNDSARDVDDTHCGGTADANNVWGEGKLDAFAAVDRAPHTAATITGTVTDRVTGAGLAGITITATGQGGQRTVTTEASGAYRLVLAAGAYTVTSVGYGYRTVTEDLTVTDGQALSHDIALDAVPRHAVTGTVYDVTGKPLPGASVRIVEAPLAPVVSDAAGAFRFPVVAEGSFTLMVTPAEPVLCNGTYQKTLTVDGDESVAVRLPAHSDAFGNSCLPAAYSWVSGATKVALSGDENAKTVALPFPVTFYGVAYNQASVTTNGLVNFLAPRLGDYVNTALPATAQPNGILAAYWDDLVLDKRSAVKTATTGTAGQQKFAIVWENATFAADSSRRVTFEAVFEEATGAILLQYQSIDDASALEKGGSATVGIENQAGADALQYSFNEPVLTDRSALRIFPKAA</sequence>
<dbReference type="PANTHER" id="PTHR43399:SF4">
    <property type="entry name" value="CELL WALL-ASSOCIATED PROTEASE"/>
    <property type="match status" value="1"/>
</dbReference>
<dbReference type="InterPro" id="IPR051048">
    <property type="entry name" value="Peptidase_S8/S53_subtilisin"/>
</dbReference>
<dbReference type="Gene3D" id="2.60.40.1120">
    <property type="entry name" value="Carboxypeptidase-like, regulatory domain"/>
    <property type="match status" value="2"/>
</dbReference>
<evidence type="ECO:0000256" key="4">
    <source>
        <dbReference type="ARBA" id="ARBA00022825"/>
    </source>
</evidence>
<comment type="caution">
    <text evidence="9">The sequence shown here is derived from an EMBL/GenBank/DDBJ whole genome shotgun (WGS) entry which is preliminary data.</text>
</comment>
<dbReference type="InterPro" id="IPR015500">
    <property type="entry name" value="Peptidase_S8_subtilisin-rel"/>
</dbReference>
<evidence type="ECO:0000256" key="6">
    <source>
        <dbReference type="PROSITE-ProRule" id="PRU01240"/>
    </source>
</evidence>
<evidence type="ECO:0000256" key="3">
    <source>
        <dbReference type="ARBA" id="ARBA00022801"/>
    </source>
</evidence>
<reference evidence="9 10" key="1">
    <citation type="submission" date="2019-02" db="EMBL/GenBank/DDBJ databases">
        <title>Sequencing the genomes of 1000 actinobacteria strains.</title>
        <authorList>
            <person name="Klenk H.-P."/>
        </authorList>
    </citation>
    <scope>NUCLEOTIDE SEQUENCE [LARGE SCALE GENOMIC DNA]</scope>
    <source>
        <strain evidence="9 10">DSM 45612</strain>
    </source>
</reference>
<dbReference type="InterPro" id="IPR008969">
    <property type="entry name" value="CarboxyPept-like_regulatory"/>
</dbReference>
<name>A0A4Q8B9G5_9ACTN</name>
<dbReference type="Gene3D" id="3.40.50.200">
    <property type="entry name" value="Peptidase S8/S53 domain"/>
    <property type="match status" value="1"/>
</dbReference>
<dbReference type="EMBL" id="SHLD01000001">
    <property type="protein sequence ID" value="RZU74382.1"/>
    <property type="molecule type" value="Genomic_DNA"/>
</dbReference>